<dbReference type="OrthoDB" id="3217925at2"/>
<dbReference type="Proteomes" id="UP000000657">
    <property type="component" value="Chromosome"/>
</dbReference>
<feature type="compositionally biased region" description="Low complexity" evidence="1">
    <location>
        <begin position="9"/>
        <end position="35"/>
    </location>
</feature>
<name>Q0RNP8_FRAAA</name>
<feature type="compositionally biased region" description="Low complexity" evidence="1">
    <location>
        <begin position="275"/>
        <end position="290"/>
    </location>
</feature>
<proteinExistence type="predicted"/>
<keyword evidence="2" id="KW-0812">Transmembrane</keyword>
<protein>
    <recommendedName>
        <fullName evidence="5">Cell division protein FtsL</fullName>
    </recommendedName>
</protein>
<sequence length="319" mass="29382">MTAPAQPLSRAGRSGAARAGGPPPGARAGRVPAGAAARTAAATAPVLDPPLRRAPVRTRLTVVRPAPTGARKGPFVVLLLVLLGAGLLGLLGLNLALMENSFHENTLRNRASALADEEQSLAVRADQLSDPAALAAQASRLGLVPGGVPEYLAPGTPLPPGARVLSREPGSGSILVIVPAPPGQQPPAVAGTAGSGTGTAPDADPGAAAAPGANTGAATTGAGAATGAAATGTAGTAAATAGAAIGAETTAPGVVGAGAAGTSTAATGTSGGATGPAAAGSAVGPQQSGAVGSGSGAGAPSGTATSTGTAGADRGGPAR</sequence>
<reference evidence="3 4" key="1">
    <citation type="journal article" date="2007" name="Genome Res.">
        <title>Genome characteristics of facultatively symbiotic Frankia sp. strains reflect host range and host plant biogeography.</title>
        <authorList>
            <person name="Normand P."/>
            <person name="Lapierre P."/>
            <person name="Tisa L.S."/>
            <person name="Gogarten J.P."/>
            <person name="Alloisio N."/>
            <person name="Bagnarol E."/>
            <person name="Bassi C.A."/>
            <person name="Berry A.M."/>
            <person name="Bickhart D.M."/>
            <person name="Choisne N."/>
            <person name="Couloux A."/>
            <person name="Cournoyer B."/>
            <person name="Cruveiller S."/>
            <person name="Daubin V."/>
            <person name="Demange N."/>
            <person name="Francino M.P."/>
            <person name="Goltsman E."/>
            <person name="Huang Y."/>
            <person name="Kopp O.R."/>
            <person name="Labarre L."/>
            <person name="Lapidus A."/>
            <person name="Lavire C."/>
            <person name="Marechal J."/>
            <person name="Martinez M."/>
            <person name="Mastronunzio J.E."/>
            <person name="Mullin B.C."/>
            <person name="Niemann J."/>
            <person name="Pujic P."/>
            <person name="Rawnsley T."/>
            <person name="Rouy Z."/>
            <person name="Schenowitz C."/>
            <person name="Sellstedt A."/>
            <person name="Tavares F."/>
            <person name="Tomkins J.P."/>
            <person name="Vallenet D."/>
            <person name="Valverde C."/>
            <person name="Wall L.G."/>
            <person name="Wang Y."/>
            <person name="Medigue C."/>
            <person name="Benson D.R."/>
        </authorList>
    </citation>
    <scope>NUCLEOTIDE SEQUENCE [LARGE SCALE GENOMIC DNA]</scope>
    <source>
        <strain evidence="4">DSM 45986 / CECT 9034 / ACN14a</strain>
    </source>
</reference>
<evidence type="ECO:0008006" key="5">
    <source>
        <dbReference type="Google" id="ProtNLM"/>
    </source>
</evidence>
<dbReference type="HOGENOM" id="CLU_075515_0_0_11"/>
<keyword evidence="2" id="KW-0472">Membrane</keyword>
<feature type="region of interest" description="Disordered" evidence="1">
    <location>
        <begin position="264"/>
        <end position="319"/>
    </location>
</feature>
<dbReference type="AlphaFoldDB" id="Q0RNP8"/>
<evidence type="ECO:0000256" key="2">
    <source>
        <dbReference type="SAM" id="Phobius"/>
    </source>
</evidence>
<dbReference type="eggNOG" id="COG2919">
    <property type="taxonomic scope" value="Bacteria"/>
</dbReference>
<feature type="region of interest" description="Disordered" evidence="1">
    <location>
        <begin position="1"/>
        <end position="35"/>
    </location>
</feature>
<keyword evidence="4" id="KW-1185">Reference proteome</keyword>
<evidence type="ECO:0000313" key="4">
    <source>
        <dbReference type="Proteomes" id="UP000000657"/>
    </source>
</evidence>
<dbReference type="KEGG" id="fal:FRAAL2189"/>
<feature type="compositionally biased region" description="Low complexity" evidence="1">
    <location>
        <begin position="186"/>
        <end position="221"/>
    </location>
</feature>
<organism evidence="3 4">
    <name type="scientific">Frankia alni (strain DSM 45986 / CECT 9034 / ACN14a)</name>
    <dbReference type="NCBI Taxonomy" id="326424"/>
    <lineage>
        <taxon>Bacteria</taxon>
        <taxon>Bacillati</taxon>
        <taxon>Actinomycetota</taxon>
        <taxon>Actinomycetes</taxon>
        <taxon>Frankiales</taxon>
        <taxon>Frankiaceae</taxon>
        <taxon>Frankia</taxon>
    </lineage>
</organism>
<feature type="region of interest" description="Disordered" evidence="1">
    <location>
        <begin position="180"/>
        <end position="221"/>
    </location>
</feature>
<feature type="transmembrane region" description="Helical" evidence="2">
    <location>
        <begin position="75"/>
        <end position="98"/>
    </location>
</feature>
<accession>Q0RNP8</accession>
<gene>
    <name evidence="3" type="ordered locus">FRAAL2189</name>
</gene>
<evidence type="ECO:0000313" key="3">
    <source>
        <dbReference type="EMBL" id="CAJ60838.1"/>
    </source>
</evidence>
<evidence type="ECO:0000256" key="1">
    <source>
        <dbReference type="SAM" id="MobiDB-lite"/>
    </source>
</evidence>
<dbReference type="RefSeq" id="WP_011603354.1">
    <property type="nucleotide sequence ID" value="NC_008278.1"/>
</dbReference>
<dbReference type="STRING" id="326424.FRAAL2189"/>
<feature type="compositionally biased region" description="Low complexity" evidence="1">
    <location>
        <begin position="300"/>
        <end position="312"/>
    </location>
</feature>
<keyword evidence="2" id="KW-1133">Transmembrane helix</keyword>
<dbReference type="EMBL" id="CT573213">
    <property type="protein sequence ID" value="CAJ60838.1"/>
    <property type="molecule type" value="Genomic_DNA"/>
</dbReference>